<proteinExistence type="inferred from homology"/>
<keyword evidence="10 18" id="KW-0040">ANK repeat</keyword>
<keyword evidence="3" id="KW-0813">Transport</keyword>
<dbReference type="Proteomes" id="UP000070412">
    <property type="component" value="Unassembled WGS sequence"/>
</dbReference>
<feature type="region of interest" description="Disordered" evidence="19">
    <location>
        <begin position="187"/>
        <end position="482"/>
    </location>
</feature>
<feature type="transmembrane region" description="Helical" evidence="20">
    <location>
        <begin position="1766"/>
        <end position="1788"/>
    </location>
</feature>
<feature type="compositionally biased region" description="Low complexity" evidence="19">
    <location>
        <begin position="22"/>
        <end position="37"/>
    </location>
</feature>
<feature type="transmembrane region" description="Helical" evidence="20">
    <location>
        <begin position="1735"/>
        <end position="1754"/>
    </location>
</feature>
<dbReference type="GO" id="GO:0005262">
    <property type="term" value="F:calcium channel activity"/>
    <property type="evidence" value="ECO:0007669"/>
    <property type="project" value="InterPro"/>
</dbReference>
<evidence type="ECO:0000256" key="4">
    <source>
        <dbReference type="ARBA" id="ARBA00022483"/>
    </source>
</evidence>
<reference evidence="23" key="3">
    <citation type="submission" date="2022-06" db="UniProtKB">
        <authorList>
            <consortium name="EnsemblMetazoa"/>
        </authorList>
    </citation>
    <scope>IDENTIFICATION</scope>
</reference>
<reference evidence="24" key="1">
    <citation type="journal article" date="2020" name="PLoS Negl. Trop. Dis.">
        <title>High-quality nuclear genome for Sarcoptes scabiei-A critical resource for a neglected parasite.</title>
        <authorList>
            <person name="Korhonen P.K."/>
            <person name="Gasser R.B."/>
            <person name="Ma G."/>
            <person name="Wang T."/>
            <person name="Stroehlein A.J."/>
            <person name="Young N.D."/>
            <person name="Ang C.S."/>
            <person name="Fernando D.D."/>
            <person name="Lu H.C."/>
            <person name="Taylor S."/>
            <person name="Reynolds S.L."/>
            <person name="Mofiz E."/>
            <person name="Najaraj S.H."/>
            <person name="Gowda H."/>
            <person name="Madugundu A."/>
            <person name="Renuse S."/>
            <person name="Holt D."/>
            <person name="Pandey A."/>
            <person name="Papenfuss A.T."/>
            <person name="Fischer K."/>
        </authorList>
    </citation>
    <scope>NUCLEOTIDE SEQUENCE [LARGE SCALE GENOMIC DNA]</scope>
</reference>
<keyword evidence="9" id="KW-0528">Neurotoxin</keyword>
<feature type="compositionally biased region" description="Basic and acidic residues" evidence="19">
    <location>
        <begin position="72"/>
        <end position="91"/>
    </location>
</feature>
<evidence type="ECO:0000256" key="15">
    <source>
        <dbReference type="ARBA" id="ARBA00049657"/>
    </source>
</evidence>
<feature type="repeat" description="ANK" evidence="18">
    <location>
        <begin position="1191"/>
        <end position="1223"/>
    </location>
</feature>
<dbReference type="OrthoDB" id="195446at2759"/>
<protein>
    <recommendedName>
        <fullName evidence="17">Alpha-latrotoxin</fullName>
    </recommendedName>
</protein>
<evidence type="ECO:0000256" key="16">
    <source>
        <dbReference type="ARBA" id="ARBA00049715"/>
    </source>
</evidence>
<evidence type="ECO:0000256" key="3">
    <source>
        <dbReference type="ARBA" id="ARBA00022448"/>
    </source>
</evidence>
<feature type="repeat" description="ANK" evidence="18">
    <location>
        <begin position="1158"/>
        <end position="1190"/>
    </location>
</feature>
<dbReference type="InterPro" id="IPR036770">
    <property type="entry name" value="Ankyrin_rpt-contain_sf"/>
</dbReference>
<feature type="transmembrane region" description="Helical" evidence="20">
    <location>
        <begin position="1845"/>
        <end position="1865"/>
    </location>
</feature>
<feature type="repeat" description="ANK" evidence="18">
    <location>
        <begin position="666"/>
        <end position="698"/>
    </location>
</feature>
<dbReference type="EnsemblMetazoa" id="SSS_1921s_mrna">
    <property type="protein sequence ID" value="KAF7495639.1"/>
    <property type="gene ID" value="SSS_1921"/>
</dbReference>
<dbReference type="Pfam" id="PF00023">
    <property type="entry name" value="Ank"/>
    <property type="match status" value="1"/>
</dbReference>
<dbReference type="PANTHER" id="PTHR24198:SF165">
    <property type="entry name" value="ANKYRIN REPEAT-CONTAINING PROTEIN-RELATED"/>
    <property type="match status" value="1"/>
</dbReference>
<organism evidence="22">
    <name type="scientific">Sarcoptes scabiei</name>
    <name type="common">Itch mite</name>
    <name type="synonym">Acarus scabiei</name>
    <dbReference type="NCBI Taxonomy" id="52283"/>
    <lineage>
        <taxon>Eukaryota</taxon>
        <taxon>Metazoa</taxon>
        <taxon>Ecdysozoa</taxon>
        <taxon>Arthropoda</taxon>
        <taxon>Chelicerata</taxon>
        <taxon>Arachnida</taxon>
        <taxon>Acari</taxon>
        <taxon>Acariformes</taxon>
        <taxon>Sarcoptiformes</taxon>
        <taxon>Astigmata</taxon>
        <taxon>Psoroptidia</taxon>
        <taxon>Sarcoptoidea</taxon>
        <taxon>Sarcoptidae</taxon>
        <taxon>Sarcoptinae</taxon>
        <taxon>Sarcoptes</taxon>
    </lineage>
</organism>
<evidence type="ECO:0000256" key="1">
    <source>
        <dbReference type="ARBA" id="ARBA00004141"/>
    </source>
</evidence>
<dbReference type="PROSITE" id="PS50088">
    <property type="entry name" value="ANK_REPEAT"/>
    <property type="match status" value="20"/>
</dbReference>
<dbReference type="GO" id="GO:0044218">
    <property type="term" value="C:other organism cell membrane"/>
    <property type="evidence" value="ECO:0007669"/>
    <property type="project" value="UniProtKB-KW"/>
</dbReference>
<dbReference type="GO" id="GO:0044231">
    <property type="term" value="C:host cell presynaptic membrane"/>
    <property type="evidence" value="ECO:0007669"/>
    <property type="project" value="UniProtKB-KW"/>
</dbReference>
<feature type="compositionally biased region" description="Acidic residues" evidence="19">
    <location>
        <begin position="1"/>
        <end position="11"/>
    </location>
</feature>
<evidence type="ECO:0000256" key="7">
    <source>
        <dbReference type="ARBA" id="ARBA00022737"/>
    </source>
</evidence>
<feature type="repeat" description="ANK" evidence="18">
    <location>
        <begin position="1261"/>
        <end position="1293"/>
    </location>
</feature>
<evidence type="ECO:0000256" key="18">
    <source>
        <dbReference type="PROSITE-ProRule" id="PRU00023"/>
    </source>
</evidence>
<dbReference type="Pfam" id="PF00520">
    <property type="entry name" value="Ion_trans"/>
    <property type="match status" value="1"/>
</dbReference>
<feature type="compositionally biased region" description="Polar residues" evidence="19">
    <location>
        <begin position="57"/>
        <end position="71"/>
    </location>
</feature>
<dbReference type="EMBL" id="WVUK01000047">
    <property type="protein sequence ID" value="KAF7495639.1"/>
    <property type="molecule type" value="Genomic_DNA"/>
</dbReference>
<feature type="domain" description="Ion transport" evidence="21">
    <location>
        <begin position="1754"/>
        <end position="1956"/>
    </location>
</feature>
<dbReference type="GO" id="GO:0034703">
    <property type="term" value="C:cation channel complex"/>
    <property type="evidence" value="ECO:0007669"/>
    <property type="project" value="UniProtKB-ARBA"/>
</dbReference>
<evidence type="ECO:0000256" key="12">
    <source>
        <dbReference type="ARBA" id="ARBA00023136"/>
    </source>
</evidence>
<comment type="subcellular location">
    <subcellularLocation>
        <location evidence="1">Membrane</location>
        <topology evidence="1">Multi-pass membrane protein</topology>
    </subcellularLocation>
    <subcellularLocation>
        <location evidence="2">Target cell membrane</location>
    </subcellularLocation>
</comment>
<feature type="compositionally biased region" description="Pro residues" evidence="19">
    <location>
        <begin position="229"/>
        <end position="244"/>
    </location>
</feature>
<dbReference type="PRINTS" id="PR01415">
    <property type="entry name" value="ANKYRIN"/>
</dbReference>
<dbReference type="Gene3D" id="1.10.287.70">
    <property type="match status" value="1"/>
</dbReference>
<feature type="region of interest" description="Disordered" evidence="19">
    <location>
        <begin position="1"/>
        <end position="130"/>
    </location>
</feature>
<comment type="similarity">
    <text evidence="15">Belongs to the cationic peptide 01 (latrotoxin) family. 03 (alpha-latrotoxin) subfamily.</text>
</comment>
<evidence type="ECO:0000313" key="24">
    <source>
        <dbReference type="Proteomes" id="UP000070412"/>
    </source>
</evidence>
<dbReference type="Pfam" id="PF12796">
    <property type="entry name" value="Ank_2"/>
    <property type="match status" value="10"/>
</dbReference>
<feature type="repeat" description="ANK" evidence="18">
    <location>
        <begin position="766"/>
        <end position="798"/>
    </location>
</feature>
<feature type="repeat" description="ANK" evidence="18">
    <location>
        <begin position="832"/>
        <end position="864"/>
    </location>
</feature>
<feature type="compositionally biased region" description="Low complexity" evidence="19">
    <location>
        <begin position="317"/>
        <end position="347"/>
    </location>
</feature>
<feature type="compositionally biased region" description="Basic and acidic residues" evidence="19">
    <location>
        <begin position="380"/>
        <end position="417"/>
    </location>
</feature>
<evidence type="ECO:0000256" key="19">
    <source>
        <dbReference type="SAM" id="MobiDB-lite"/>
    </source>
</evidence>
<feature type="repeat" description="ANK" evidence="18">
    <location>
        <begin position="1294"/>
        <end position="1314"/>
    </location>
</feature>
<evidence type="ECO:0000256" key="9">
    <source>
        <dbReference type="ARBA" id="ARBA00023028"/>
    </source>
</evidence>
<keyword evidence="7" id="KW-0677">Repeat</keyword>
<dbReference type="PRINTS" id="PR01097">
    <property type="entry name" value="TRNSRECEPTRP"/>
</dbReference>
<evidence type="ECO:0000256" key="17">
    <source>
        <dbReference type="ARBA" id="ARBA00049811"/>
    </source>
</evidence>
<name>A0A834RE83_SARSC</name>
<feature type="transmembrane region" description="Helical" evidence="20">
    <location>
        <begin position="1808"/>
        <end position="1833"/>
    </location>
</feature>
<evidence type="ECO:0000259" key="21">
    <source>
        <dbReference type="Pfam" id="PF00520"/>
    </source>
</evidence>
<evidence type="ECO:0000256" key="5">
    <source>
        <dbReference type="ARBA" id="ARBA00022537"/>
    </source>
</evidence>
<evidence type="ECO:0000256" key="10">
    <source>
        <dbReference type="ARBA" id="ARBA00023043"/>
    </source>
</evidence>
<feature type="region of interest" description="Disordered" evidence="19">
    <location>
        <begin position="2095"/>
        <end position="2118"/>
    </location>
</feature>
<feature type="repeat" description="ANK" evidence="18">
    <location>
        <begin position="1058"/>
        <end position="1090"/>
    </location>
</feature>
<dbReference type="PANTHER" id="PTHR24198">
    <property type="entry name" value="ANKYRIN REPEAT AND PROTEIN KINASE DOMAIN-CONTAINING PROTEIN"/>
    <property type="match status" value="1"/>
</dbReference>
<feature type="compositionally biased region" description="Basic and acidic residues" evidence="19">
    <location>
        <begin position="356"/>
        <end position="365"/>
    </location>
</feature>
<keyword evidence="9" id="KW-0800">Toxin</keyword>
<keyword evidence="4" id="KW-0268">Exocytosis</keyword>
<keyword evidence="8 20" id="KW-1133">Transmembrane helix</keyword>
<sequence>MAIEEPNDDDASSSSIPAEFGTNPNPQSIPTTITTTTAVNKSDGDGSDGVESKPNHQKLNGQLSKTSSPSQTEKRSDDPKMDPTSKRKESIDIVTKTIIDDNRKRSPVPKDFYPLPQLDNISPPPIWPSDGKLQRLRNISIKELRKDLEQSRHEQRLKMRQQISDLAPIIDGDSIRLIDSDDVISESSMTKVKDDQQQPSAKPLPNILTVEKLDISTPLDVISVGSPTSPQPKPPPPPPPPPPSVSIKKKTIKTKPMITTSAVTPTSDSISSSIASVTKPKLPKRSQGSLGGIKLTELEIAKLGRLGLATDTRGSKKSLSPSPSDQKSSVSPGKGSRSPRPGSKSPSDAYSVQKTTQDHRDDQRKNLSSYARLPRSQMLTRKERMEQEKIGKKEIKERDGSSKQDGELRTETDESRVDQLISQPSSSRSKERGNLSRDVSKDKSINVASSGGTSPTSGGGRSSRKQSLLDLSPSSKTSGKSIGDYGQKLVALCRKGDWVGVDTIIKYINKHNVEFDKIGAVSETTGWSPLMYAVRDNRIQIVEQLIDLGIPINTKAKDGITALHLACAYAREDTIRLLLTNKADPMIPGGEKNQLPIHVLAQKATGAALVPLQLLLKSCPKEARLVQDKDGNLPLFLALENGNHGVCRELMKELAKEQINTHRPDNGETGIHIAIRKKDTDMLRLMVDNGGDVDQQNKEGQTALHLSAIMGDEILIKFLHMVGAKPNIVDKQERTPLHLATENGHMKTVDFLTEKFRASVHERTKDGSTLMHLASAAGHPGTAMVFMKKGVALHMPNKAGAKPIHMAASRGHTEVVKAIVQKGECVDSKTNEGYTALHVAVQSGHAQVVEALIGMGAAVQQEAGKNGETPLHSAARISNGKSCAEMLIKSGAKINAIDANGETPLHFSAREGFLDTVNMLLEDRADPSMLNINGENVLHIAIKECHHNIAKRLIEYTIENKSKKDATDLVNQANKNGESSLHYAANLIGSNTHYPNEDRDIMRLLLENGGNCFLETNEKMETPVHYCSKSGNTNTLQEIISFLPPLDAQLACNKTAKSGWTPLFYACSRGHAETIRMLLNQNARVDIFDERGQAALHIASEIGQEEVVEILLESNAFVNVRNKNGMTPLHLAARRGYNNMVRRLITEHSALLDANTLTKQTPLHLAAEAGQFAVCETLLNLKADALAVDNHSQTPLHLAAEHDHSEVVKLFLKHKPDLLQVHNKNGYTCAHIAAAKGSVAVIKELMRLNQESVINARISKTKSTTLHLAAEGGHVHVVRELLRAGAKATDENIEGYTALHLAAKKGHVNVLRALKEQSTAYWKVCSRRIGLTALHVAAAFGQTECVSEMLPIVPATIKSERPLIDPSGDYGITPLHLAAQSGHENVVRLLLNSKGVQVAAPTEVAGTIPMHLAAQGGHLLVAGLLISRTSDQLHRADKYGRTPLHLAASFGHRDMVSLLLGQGANINSQDNRGWSPLHYAARHGFLEVVQLLVDSGADPGLVSKEGRVPICCAAGAGHYQVLSYLFKKDHDTLSLMEDRDFLLDLMVCSKQNENKPIQEFILVSAAPIDTAVKLAKSYENLAQKEKDRTRDLEAVCRYCDQIATDLLSIAATTNNAGRLLRAVDYKQTEFLDVLIELERKEVVAQHAVQQYLTNVWIGNMKWAGWKFILLFFTMLFCPLIWVLISCPFGHRLSKMPIIKFMLYLVSHIFFIVILTITTVNPWLPIYMNDGQWPYWHEWLLAIWVLGIFLAELTNPADRDGLGGIKVVVVFVCFLALLMHVLTVITGYFEYFEEVTRFVMLYLRNQLLAVALLLSFLEFLNFLTFHHLFGPWAVIIRDLIKDLLRFLAILLIFMIGFSLHICAIYQPVFEPPDTINGTLPSYGQEFQNPIDTFEMLFFALFGLVEPDYMPPMHLSPPVAKIIMKLVFGVYMMVTVIVLINLLIAMMSNTYQRIQAQSDTEWKFGRAKLIRNMTLTSPTPSPINIFIGLPYKMLQKLITYRKNRKSRMHITAALAHRPSVMATQKWLQGGVQGATASGAAFGIGRRASRATSHISRTLGHTYADDGEAQKPITEVINWASIVKKYLEYIGAIGAGDDGEEEKDEGALLLDSPVNTTRPLS</sequence>
<evidence type="ECO:0000313" key="22">
    <source>
        <dbReference type="EMBL" id="KAF7495639.1"/>
    </source>
</evidence>
<feature type="repeat" description="ANK" evidence="18">
    <location>
        <begin position="900"/>
        <end position="932"/>
    </location>
</feature>
<gene>
    <name evidence="22" type="ORF">SSS_1921</name>
</gene>
<keyword evidence="24" id="KW-1185">Reference proteome</keyword>
<keyword evidence="12 20" id="KW-0472">Membrane</keyword>
<dbReference type="GO" id="GO:0006887">
    <property type="term" value="P:exocytosis"/>
    <property type="evidence" value="ECO:0007669"/>
    <property type="project" value="UniProtKB-KW"/>
</dbReference>
<evidence type="ECO:0000256" key="11">
    <source>
        <dbReference type="ARBA" id="ARBA00023065"/>
    </source>
</evidence>
<feature type="transmembrane region" description="Helical" evidence="20">
    <location>
        <begin position="1700"/>
        <end position="1723"/>
    </location>
</feature>
<keyword evidence="11" id="KW-0406">Ion transport</keyword>
<feature type="repeat" description="ANK" evidence="18">
    <location>
        <begin position="525"/>
        <end position="557"/>
    </location>
</feature>
<dbReference type="InterPro" id="IPR005821">
    <property type="entry name" value="Ion_trans_dom"/>
</dbReference>
<feature type="repeat" description="ANK" evidence="18">
    <location>
        <begin position="1370"/>
        <end position="1392"/>
    </location>
</feature>
<comment type="subunit">
    <text evidence="16">Homotetramer in membranes.</text>
</comment>
<keyword evidence="14" id="KW-0407">Ion channel</keyword>
<dbReference type="Gene3D" id="1.25.40.20">
    <property type="entry name" value="Ankyrin repeat-containing domain"/>
    <property type="match status" value="7"/>
</dbReference>
<reference evidence="22" key="2">
    <citation type="submission" date="2020-01" db="EMBL/GenBank/DDBJ databases">
        <authorList>
            <person name="Korhonen P.K.K."/>
            <person name="Guangxu M.G."/>
            <person name="Wang T.W."/>
            <person name="Stroehlein A.J.S."/>
            <person name="Young N.D."/>
            <person name="Ang C.-S.A."/>
            <person name="Fernando D.W.F."/>
            <person name="Lu H.L."/>
            <person name="Taylor S.T."/>
            <person name="Ehtesham M.E.M."/>
            <person name="Najaraj S.H.N."/>
            <person name="Harsha G.H.G."/>
            <person name="Madugundu A.M."/>
            <person name="Renuse S.R."/>
            <person name="Holt D.H."/>
            <person name="Pandey A.P."/>
            <person name="Papenfuss A.P."/>
            <person name="Gasser R.B.G."/>
            <person name="Fischer K.F."/>
        </authorList>
    </citation>
    <scope>NUCLEOTIDE SEQUENCE</scope>
    <source>
        <strain evidence="22">SSS_KF_BRIS2020</strain>
    </source>
</reference>
<feature type="repeat" description="ANK" evidence="18">
    <location>
        <begin position="558"/>
        <end position="584"/>
    </location>
</feature>
<feature type="compositionally biased region" description="Basic and acidic residues" evidence="19">
    <location>
        <begin position="428"/>
        <end position="444"/>
    </location>
</feature>
<evidence type="ECO:0000313" key="23">
    <source>
        <dbReference type="EnsemblMetazoa" id="KAF7495639.1"/>
    </source>
</evidence>
<feature type="repeat" description="ANK" evidence="18">
    <location>
        <begin position="1091"/>
        <end position="1123"/>
    </location>
</feature>
<feature type="transmembrane region" description="Helical" evidence="20">
    <location>
        <begin position="1924"/>
        <end position="1945"/>
    </location>
</feature>
<feature type="transmembrane region" description="Helical" evidence="20">
    <location>
        <begin position="1667"/>
        <end position="1688"/>
    </location>
</feature>
<keyword evidence="13" id="KW-1053">Target membrane</keyword>
<evidence type="ECO:0000256" key="14">
    <source>
        <dbReference type="ARBA" id="ARBA00023303"/>
    </source>
</evidence>
<evidence type="ECO:0000256" key="8">
    <source>
        <dbReference type="ARBA" id="ARBA00022989"/>
    </source>
</evidence>
<accession>A0A834RE83</accession>
<keyword evidence="5" id="KW-1052">Target cell membrane</keyword>
<evidence type="ECO:0000256" key="13">
    <source>
        <dbReference type="ARBA" id="ARBA00023298"/>
    </source>
</evidence>
<feature type="repeat" description="ANK" evidence="18">
    <location>
        <begin position="1124"/>
        <end position="1156"/>
    </location>
</feature>
<evidence type="ECO:0000256" key="6">
    <source>
        <dbReference type="ARBA" id="ARBA00022692"/>
    </source>
</evidence>
<feature type="repeat" description="ANK" evidence="18">
    <location>
        <begin position="1472"/>
        <end position="1504"/>
    </location>
</feature>
<keyword evidence="9" id="KW-0638">Presynaptic neurotoxin</keyword>
<dbReference type="SMART" id="SM00248">
    <property type="entry name" value="ANK"/>
    <property type="match status" value="28"/>
</dbReference>
<feature type="compositionally biased region" description="Low complexity" evidence="19">
    <location>
        <begin position="254"/>
        <end position="277"/>
    </location>
</feature>
<keyword evidence="6 20" id="KW-0812">Transmembrane</keyword>
<feature type="repeat" description="ANK" evidence="18">
    <location>
        <begin position="1439"/>
        <end position="1471"/>
    </location>
</feature>
<feature type="repeat" description="ANK" evidence="18">
    <location>
        <begin position="732"/>
        <end position="755"/>
    </location>
</feature>
<dbReference type="PROSITE" id="PS50297">
    <property type="entry name" value="ANK_REP_REGION"/>
    <property type="match status" value="19"/>
</dbReference>
<feature type="repeat" description="ANK" evidence="18">
    <location>
        <begin position="799"/>
        <end position="831"/>
    </location>
</feature>
<evidence type="ECO:0000256" key="2">
    <source>
        <dbReference type="ARBA" id="ARBA00004175"/>
    </source>
</evidence>
<feature type="repeat" description="ANK" evidence="18">
    <location>
        <begin position="866"/>
        <end position="899"/>
    </location>
</feature>
<evidence type="ECO:0000256" key="20">
    <source>
        <dbReference type="SAM" id="Phobius"/>
    </source>
</evidence>
<dbReference type="SUPFAM" id="SSF48403">
    <property type="entry name" value="Ankyrin repeat"/>
    <property type="match status" value="4"/>
</dbReference>
<dbReference type="InterPro" id="IPR002153">
    <property type="entry name" value="TRPC_channel"/>
</dbReference>
<dbReference type="InterPro" id="IPR002110">
    <property type="entry name" value="Ankyrin_rpt"/>
</dbReference>
<feature type="repeat" description="ANK" evidence="18">
    <location>
        <begin position="699"/>
        <end position="731"/>
    </location>
</feature>